<keyword evidence="4" id="KW-1185">Reference proteome</keyword>
<name>A0A4R6XSS0_9GAMM</name>
<comment type="caution">
    <text evidence="3">The sequence shown here is derived from an EMBL/GenBank/DDBJ whole genome shotgun (WGS) entry which is preliminary data.</text>
</comment>
<dbReference type="InterPro" id="IPR050659">
    <property type="entry name" value="Peptidase_M24B"/>
</dbReference>
<proteinExistence type="predicted"/>
<feature type="domain" description="Creatinase N-terminal" evidence="2">
    <location>
        <begin position="3"/>
        <end position="131"/>
    </location>
</feature>
<dbReference type="InterPro" id="IPR001714">
    <property type="entry name" value="Pept_M24_MAP"/>
</dbReference>
<dbReference type="Pfam" id="PF00557">
    <property type="entry name" value="Peptidase_M24"/>
    <property type="match status" value="1"/>
</dbReference>
<keyword evidence="3" id="KW-0031">Aminopeptidase</keyword>
<dbReference type="AlphaFoldDB" id="A0A4R6XSS0"/>
<organism evidence="3 4">
    <name type="scientific">Marinicella litoralis</name>
    <dbReference type="NCBI Taxonomy" id="644220"/>
    <lineage>
        <taxon>Bacteria</taxon>
        <taxon>Pseudomonadati</taxon>
        <taxon>Pseudomonadota</taxon>
        <taxon>Gammaproteobacteria</taxon>
        <taxon>Lysobacterales</taxon>
        <taxon>Marinicellaceae</taxon>
        <taxon>Marinicella</taxon>
    </lineage>
</organism>
<dbReference type="RefSeq" id="WP_099018301.1">
    <property type="nucleotide sequence ID" value="NZ_NIHB01000001.1"/>
</dbReference>
<dbReference type="SUPFAM" id="SSF53092">
    <property type="entry name" value="Creatinase/prolidase N-terminal domain"/>
    <property type="match status" value="1"/>
</dbReference>
<reference evidence="3 4" key="1">
    <citation type="submission" date="2019-03" db="EMBL/GenBank/DDBJ databases">
        <title>Genomic Encyclopedia of Type Strains, Phase IV (KMG-IV): sequencing the most valuable type-strain genomes for metagenomic binning, comparative biology and taxonomic classification.</title>
        <authorList>
            <person name="Goeker M."/>
        </authorList>
    </citation>
    <scope>NUCLEOTIDE SEQUENCE [LARGE SCALE GENOMIC DNA]</scope>
    <source>
        <strain evidence="3 4">DSM 25488</strain>
    </source>
</reference>
<dbReference type="GO" id="GO:0008235">
    <property type="term" value="F:metalloexopeptidase activity"/>
    <property type="evidence" value="ECO:0007669"/>
    <property type="project" value="UniProtKB-ARBA"/>
</dbReference>
<dbReference type="PANTHER" id="PTHR46112">
    <property type="entry name" value="AMINOPEPTIDASE"/>
    <property type="match status" value="1"/>
</dbReference>
<dbReference type="InterPro" id="IPR000587">
    <property type="entry name" value="Creatinase_N"/>
</dbReference>
<gene>
    <name evidence="3" type="ORF">C8D91_1425</name>
</gene>
<dbReference type="InterPro" id="IPR036005">
    <property type="entry name" value="Creatinase/aminopeptidase-like"/>
</dbReference>
<evidence type="ECO:0000313" key="3">
    <source>
        <dbReference type="EMBL" id="TDR20453.1"/>
    </source>
</evidence>
<accession>A0A4R6XSS0</accession>
<dbReference type="Gene3D" id="3.90.230.10">
    <property type="entry name" value="Creatinase/methionine aminopeptidase superfamily"/>
    <property type="match status" value="1"/>
</dbReference>
<dbReference type="InterPro" id="IPR029149">
    <property type="entry name" value="Creatin/AminoP/Spt16_N"/>
</dbReference>
<dbReference type="Proteomes" id="UP000295724">
    <property type="component" value="Unassembled WGS sequence"/>
</dbReference>
<keyword evidence="3" id="KW-0645">Protease</keyword>
<keyword evidence="3" id="KW-0378">Hydrolase</keyword>
<evidence type="ECO:0000259" key="2">
    <source>
        <dbReference type="Pfam" id="PF01321"/>
    </source>
</evidence>
<dbReference type="InterPro" id="IPR000994">
    <property type="entry name" value="Pept_M24"/>
</dbReference>
<evidence type="ECO:0000259" key="1">
    <source>
        <dbReference type="Pfam" id="PF00557"/>
    </source>
</evidence>
<evidence type="ECO:0000313" key="4">
    <source>
        <dbReference type="Proteomes" id="UP000295724"/>
    </source>
</evidence>
<dbReference type="CDD" id="cd01092">
    <property type="entry name" value="APP-like"/>
    <property type="match status" value="1"/>
</dbReference>
<feature type="domain" description="Peptidase M24" evidence="1">
    <location>
        <begin position="139"/>
        <end position="341"/>
    </location>
</feature>
<dbReference type="Pfam" id="PF01321">
    <property type="entry name" value="Creatinase_N"/>
    <property type="match status" value="1"/>
</dbReference>
<protein>
    <submittedName>
        <fullName evidence="3">Xaa-Pro aminopeptidase/Xaa-Pro dipeptidase</fullName>
    </submittedName>
</protein>
<dbReference type="GO" id="GO:0004177">
    <property type="term" value="F:aminopeptidase activity"/>
    <property type="evidence" value="ECO:0007669"/>
    <property type="project" value="UniProtKB-KW"/>
</dbReference>
<dbReference type="PRINTS" id="PR00599">
    <property type="entry name" value="MAPEPTIDASE"/>
</dbReference>
<sequence length="357" mass="39810">MTRLNQITHRLKAEQIDALLIFDANNITYLSGFTGHAATALVLAGQAYLLTDYRYFEQAKDQCSSFNVVCRDRVNQSLAALIQALLEKHAVNKLGFEANHISHGVWVDMMQNWPQVSCLPTVRWIEDLRYIKDQGELQSMQLAANIADQALGELLTRIQPGITERELAIELEHQMALLGSEQPSFSTIMLAAERSALPHGVPGDKALQNGDLLLIDFGAVINGYHSDMTRTFVLGEADAKQKEIYQTVYNAQQAAMDAFNHEVSGEMLYQQAQKVLNQSQYAQYQGEGLGHGVGMDLHEFPFIGQGCELTIKKHCVVTIEPGIYIPGWGGVRIEDDVYLTDNGLQSLTQFPRELIEL</sequence>
<dbReference type="OrthoDB" id="9761809at2"/>
<dbReference type="SUPFAM" id="SSF55920">
    <property type="entry name" value="Creatinase/aminopeptidase"/>
    <property type="match status" value="1"/>
</dbReference>
<dbReference type="EMBL" id="SNZB01000003">
    <property type="protein sequence ID" value="TDR20453.1"/>
    <property type="molecule type" value="Genomic_DNA"/>
</dbReference>
<dbReference type="Gene3D" id="3.40.350.10">
    <property type="entry name" value="Creatinase/prolidase N-terminal domain"/>
    <property type="match status" value="1"/>
</dbReference>
<dbReference type="PANTHER" id="PTHR46112:SF3">
    <property type="entry name" value="AMINOPEPTIDASE YPDF"/>
    <property type="match status" value="1"/>
</dbReference>